<comment type="subcellular location">
    <subcellularLocation>
        <location evidence="1">Mitochondrion</location>
    </subcellularLocation>
</comment>
<accession>A0A2H8TMW8</accession>
<dbReference type="InterPro" id="IPR002364">
    <property type="entry name" value="Quin_OxRdtase/zeta-crystal_CS"/>
</dbReference>
<dbReference type="OrthoDB" id="48317at2759"/>
<proteinExistence type="inferred from homology"/>
<dbReference type="Gene3D" id="3.90.180.10">
    <property type="entry name" value="Medium-chain alcohol dehydrogenases, catalytic domain"/>
    <property type="match status" value="1"/>
</dbReference>
<evidence type="ECO:0000313" key="7">
    <source>
        <dbReference type="EMBL" id="MBW15330.1"/>
    </source>
</evidence>
<dbReference type="Gene3D" id="3.40.50.720">
    <property type="entry name" value="NAD(P)-binding Rossmann-like Domain"/>
    <property type="match status" value="1"/>
</dbReference>
<dbReference type="InterPro" id="IPR011032">
    <property type="entry name" value="GroES-like_sf"/>
</dbReference>
<dbReference type="InterPro" id="IPR020843">
    <property type="entry name" value="ER"/>
</dbReference>
<sequence>MSKSNSIFGLVFRSFPISPSRNTFVARTIRRRTFNTSYSATTDDMTVDIPTTDDKSKTTTTETAWASKMVAWQAHSYSSIDDLVLTSNARSPTMVAANEVLVRVKASSVNPLDVLMTGGFGQVLLSTIRQAQNMSLHKPVEFPLTLGRDFCGEIIAKGVKVKNYNVGDVVMGVVPPFHQGCHSEFVAVPEGLVAKKPDHLTKEEAAGFLYTGMTAWSALKLVGGLYVMKATNKNVLVIGGSGGVGNCAIQLLKHWGAKVTTTCDSTAINLVKSLGPDNIIDYTAKDANQQLEEHGKYDLILDAAGISYNKIGSYTPLLKEWSYAAFITLRSPILHNTDSYGLVGGMVKNAIDFLVPNILSGAVFKGSTIRWGAFIPVECGVKELAKLAEEKKILIPLEKTFKFIDLKDAYKRVQDGHLRGKVVITFDKPSLEKARLTN</sequence>
<dbReference type="InterPro" id="IPR037397">
    <property type="entry name" value="RTN4IP1"/>
</dbReference>
<organism evidence="7">
    <name type="scientific">Melanaphis sacchari</name>
    <dbReference type="NCBI Taxonomy" id="742174"/>
    <lineage>
        <taxon>Eukaryota</taxon>
        <taxon>Metazoa</taxon>
        <taxon>Ecdysozoa</taxon>
        <taxon>Arthropoda</taxon>
        <taxon>Hexapoda</taxon>
        <taxon>Insecta</taxon>
        <taxon>Pterygota</taxon>
        <taxon>Neoptera</taxon>
        <taxon>Paraneoptera</taxon>
        <taxon>Hemiptera</taxon>
        <taxon>Sternorrhyncha</taxon>
        <taxon>Aphidomorpha</taxon>
        <taxon>Aphidoidea</taxon>
        <taxon>Aphididae</taxon>
        <taxon>Aphidini</taxon>
        <taxon>Melanaphis</taxon>
    </lineage>
</organism>
<dbReference type="GO" id="GO:0005739">
    <property type="term" value="C:mitochondrion"/>
    <property type="evidence" value="ECO:0007669"/>
    <property type="project" value="UniProtKB-SubCell"/>
</dbReference>
<evidence type="ECO:0000256" key="3">
    <source>
        <dbReference type="ARBA" id="ARBA00022946"/>
    </source>
</evidence>
<dbReference type="PROSITE" id="PS01162">
    <property type="entry name" value="QOR_ZETA_CRYSTAL"/>
    <property type="match status" value="1"/>
</dbReference>
<gene>
    <name evidence="7" type="primary">rtn4ip1_7</name>
</gene>
<evidence type="ECO:0000256" key="2">
    <source>
        <dbReference type="ARBA" id="ARBA00010371"/>
    </source>
</evidence>
<evidence type="ECO:0000256" key="1">
    <source>
        <dbReference type="ARBA" id="ARBA00004173"/>
    </source>
</evidence>
<dbReference type="PANTHER" id="PTHR11695:SF294">
    <property type="entry name" value="RETICULON-4-INTERACTING PROTEIN 1, MITOCHONDRIAL"/>
    <property type="match status" value="1"/>
</dbReference>
<dbReference type="PANTHER" id="PTHR11695">
    <property type="entry name" value="ALCOHOL DEHYDROGENASE RELATED"/>
    <property type="match status" value="1"/>
</dbReference>
<dbReference type="InterPro" id="IPR050700">
    <property type="entry name" value="YIM1/Zinc_Alcohol_DH_Fams"/>
</dbReference>
<evidence type="ECO:0000259" key="6">
    <source>
        <dbReference type="SMART" id="SM00829"/>
    </source>
</evidence>
<dbReference type="SUPFAM" id="SSF51735">
    <property type="entry name" value="NAD(P)-binding Rossmann-fold domains"/>
    <property type="match status" value="1"/>
</dbReference>
<dbReference type="EMBL" id="GFXV01003525">
    <property type="protein sequence ID" value="MBW15330.1"/>
    <property type="molecule type" value="Transcribed_RNA"/>
</dbReference>
<dbReference type="InterPro" id="IPR036291">
    <property type="entry name" value="NAD(P)-bd_dom_sf"/>
</dbReference>
<name>A0A2H8TMW8_9HEMI</name>
<dbReference type="Pfam" id="PF08240">
    <property type="entry name" value="ADH_N"/>
    <property type="match status" value="1"/>
</dbReference>
<dbReference type="CDD" id="cd08248">
    <property type="entry name" value="RTN4I1"/>
    <property type="match status" value="1"/>
</dbReference>
<dbReference type="AlphaFoldDB" id="A0A2H8TMW8"/>
<keyword evidence="3" id="KW-0809">Transit peptide</keyword>
<dbReference type="Pfam" id="PF13602">
    <property type="entry name" value="ADH_zinc_N_2"/>
    <property type="match status" value="1"/>
</dbReference>
<dbReference type="SUPFAM" id="SSF50129">
    <property type="entry name" value="GroES-like"/>
    <property type="match status" value="1"/>
</dbReference>
<protein>
    <submittedName>
        <fullName evidence="7">Reticulon-4-interacting protein 1, mitochondrial</fullName>
    </submittedName>
</protein>
<feature type="domain" description="Enoyl reductase (ER)" evidence="6">
    <location>
        <begin position="78"/>
        <end position="424"/>
    </location>
</feature>
<dbReference type="FunFam" id="3.40.50.720:FF:000147">
    <property type="entry name" value="Reticulon-4-interacting protein 1 homolog, mitochondrial"/>
    <property type="match status" value="1"/>
</dbReference>
<evidence type="ECO:0000256" key="5">
    <source>
        <dbReference type="ARBA" id="ARBA00023128"/>
    </source>
</evidence>
<evidence type="ECO:0000256" key="4">
    <source>
        <dbReference type="ARBA" id="ARBA00023002"/>
    </source>
</evidence>
<comment type="similarity">
    <text evidence="2">Belongs to the zinc-containing alcohol dehydrogenase family. Quinone oxidoreductase subfamily.</text>
</comment>
<dbReference type="GO" id="GO:0016491">
    <property type="term" value="F:oxidoreductase activity"/>
    <property type="evidence" value="ECO:0007669"/>
    <property type="project" value="UniProtKB-KW"/>
</dbReference>
<dbReference type="SMART" id="SM00829">
    <property type="entry name" value="PKS_ER"/>
    <property type="match status" value="1"/>
</dbReference>
<dbReference type="InterPro" id="IPR013154">
    <property type="entry name" value="ADH-like_N"/>
</dbReference>
<reference evidence="7" key="1">
    <citation type="submission" date="2017-10" db="EMBL/GenBank/DDBJ databases">
        <title>Transcriptome Assembly of Sugarcane Aphid Adults.</title>
        <authorList>
            <person name="Scully E.D."/>
            <person name="Palmer N.A."/>
            <person name="Geib S.M."/>
            <person name="Sarath G."/>
            <person name="Sattler S.E."/>
        </authorList>
    </citation>
    <scope>NUCLEOTIDE SEQUENCE</scope>
    <source>
        <tissue evidence="7">Whole body</tissue>
    </source>
</reference>
<keyword evidence="4" id="KW-0560">Oxidoreductase</keyword>
<dbReference type="GO" id="GO:0008270">
    <property type="term" value="F:zinc ion binding"/>
    <property type="evidence" value="ECO:0007669"/>
    <property type="project" value="InterPro"/>
</dbReference>
<keyword evidence="5" id="KW-0496">Mitochondrion</keyword>